<evidence type="ECO:0000256" key="5">
    <source>
        <dbReference type="ARBA" id="ARBA00022705"/>
    </source>
</evidence>
<comment type="catalytic activity">
    <reaction evidence="11">
        <text>DNA(n) + a 2'-deoxyribonucleoside 5'-triphosphate = DNA(n+1) + diphosphate</text>
        <dbReference type="Rhea" id="RHEA:22508"/>
        <dbReference type="Rhea" id="RHEA-COMP:17339"/>
        <dbReference type="Rhea" id="RHEA-COMP:17340"/>
        <dbReference type="ChEBI" id="CHEBI:33019"/>
        <dbReference type="ChEBI" id="CHEBI:61560"/>
        <dbReference type="ChEBI" id="CHEBI:173112"/>
        <dbReference type="EC" id="2.7.7.7"/>
    </reaction>
</comment>
<dbReference type="NCBIfam" id="NF004046">
    <property type="entry name" value="PRK05563.1"/>
    <property type="match status" value="1"/>
</dbReference>
<accession>A0ABW4ZZZ3</accession>
<dbReference type="InterPro" id="IPR048448">
    <property type="entry name" value="DnaX-like_C"/>
</dbReference>
<feature type="compositionally biased region" description="Low complexity" evidence="12">
    <location>
        <begin position="398"/>
        <end position="421"/>
    </location>
</feature>
<dbReference type="InterPro" id="IPR050238">
    <property type="entry name" value="DNA_Rep/Repair_Clamp_Loader"/>
</dbReference>
<comment type="caution">
    <text evidence="14">The sequence shown here is derived from an EMBL/GenBank/DDBJ whole genome shotgun (WGS) entry which is preliminary data.</text>
</comment>
<keyword evidence="7" id="KW-0547">Nucleotide-binding</keyword>
<evidence type="ECO:0000256" key="9">
    <source>
        <dbReference type="ARBA" id="ARBA00022840"/>
    </source>
</evidence>
<dbReference type="PANTHER" id="PTHR11669:SF0">
    <property type="entry name" value="PROTEIN STICHEL-LIKE 2"/>
    <property type="match status" value="1"/>
</dbReference>
<proteinExistence type="inferred from homology"/>
<comment type="similarity">
    <text evidence="1">Belongs to the DnaX/STICHEL family.</text>
</comment>
<dbReference type="SUPFAM" id="SSF48019">
    <property type="entry name" value="post-AAA+ oligomerization domain-like"/>
    <property type="match status" value="1"/>
</dbReference>
<evidence type="ECO:0000256" key="6">
    <source>
        <dbReference type="ARBA" id="ARBA00022723"/>
    </source>
</evidence>
<dbReference type="InterPro" id="IPR045085">
    <property type="entry name" value="HLD_clamp_pol_III_gamma_tau"/>
</dbReference>
<dbReference type="RefSeq" id="WP_386047036.1">
    <property type="nucleotide sequence ID" value="NZ_JBHUIO010000006.1"/>
</dbReference>
<evidence type="ECO:0000256" key="2">
    <source>
        <dbReference type="ARBA" id="ARBA00012417"/>
    </source>
</evidence>
<dbReference type="PANTHER" id="PTHR11669">
    <property type="entry name" value="REPLICATION FACTOR C / DNA POLYMERASE III GAMMA-TAU SUBUNIT"/>
    <property type="match status" value="1"/>
</dbReference>
<evidence type="ECO:0000256" key="11">
    <source>
        <dbReference type="ARBA" id="ARBA00049244"/>
    </source>
</evidence>
<feature type="compositionally biased region" description="Basic and acidic residues" evidence="12">
    <location>
        <begin position="579"/>
        <end position="594"/>
    </location>
</feature>
<dbReference type="Gene3D" id="1.10.8.60">
    <property type="match status" value="1"/>
</dbReference>
<evidence type="ECO:0000259" key="13">
    <source>
        <dbReference type="SMART" id="SM00382"/>
    </source>
</evidence>
<dbReference type="InterPro" id="IPR027417">
    <property type="entry name" value="P-loop_NTPase"/>
</dbReference>
<dbReference type="GO" id="GO:0003887">
    <property type="term" value="F:DNA-directed DNA polymerase activity"/>
    <property type="evidence" value="ECO:0007669"/>
    <property type="project" value="UniProtKB-EC"/>
</dbReference>
<dbReference type="NCBIfam" id="TIGR02397">
    <property type="entry name" value="dnaX_nterm"/>
    <property type="match status" value="1"/>
</dbReference>
<dbReference type="Pfam" id="PF20964">
    <property type="entry name" value="DnaX_C"/>
    <property type="match status" value="1"/>
</dbReference>
<evidence type="ECO:0000256" key="4">
    <source>
        <dbReference type="ARBA" id="ARBA00022695"/>
    </source>
</evidence>
<dbReference type="Pfam" id="PF12169">
    <property type="entry name" value="DNA_pol3_gamma3"/>
    <property type="match status" value="1"/>
</dbReference>
<dbReference type="InterPro" id="IPR022754">
    <property type="entry name" value="DNA_pol_III_gamma-3"/>
</dbReference>
<keyword evidence="3 14" id="KW-0808">Transferase</keyword>
<feature type="compositionally biased region" description="Low complexity" evidence="12">
    <location>
        <begin position="440"/>
        <end position="452"/>
    </location>
</feature>
<dbReference type="CDD" id="cd00009">
    <property type="entry name" value="AAA"/>
    <property type="match status" value="1"/>
</dbReference>
<dbReference type="EMBL" id="JBHUIO010000006">
    <property type="protein sequence ID" value="MFD2170765.1"/>
    <property type="molecule type" value="Genomic_DNA"/>
</dbReference>
<evidence type="ECO:0000256" key="8">
    <source>
        <dbReference type="ARBA" id="ARBA00022833"/>
    </source>
</evidence>
<keyword evidence="10" id="KW-0239">DNA-directed DNA polymerase</keyword>
<dbReference type="SMART" id="SM00382">
    <property type="entry name" value="AAA"/>
    <property type="match status" value="1"/>
</dbReference>
<keyword evidence="6" id="KW-0479">Metal-binding</keyword>
<gene>
    <name evidence="14" type="primary">dnaX</name>
    <name evidence="14" type="ORF">ACFSOY_12200</name>
</gene>
<feature type="region of interest" description="Disordered" evidence="12">
    <location>
        <begin position="390"/>
        <end position="455"/>
    </location>
</feature>
<dbReference type="Gene3D" id="1.20.272.10">
    <property type="match status" value="1"/>
</dbReference>
<protein>
    <recommendedName>
        <fullName evidence="2">DNA-directed DNA polymerase</fullName>
        <ecNumber evidence="2">2.7.7.7</ecNumber>
    </recommendedName>
</protein>
<keyword evidence="9" id="KW-0067">ATP-binding</keyword>
<dbReference type="PRINTS" id="PR00300">
    <property type="entry name" value="CLPPROTEASEA"/>
</dbReference>
<keyword evidence="4 14" id="KW-0548">Nucleotidyltransferase</keyword>
<evidence type="ECO:0000313" key="14">
    <source>
        <dbReference type="EMBL" id="MFD2170765.1"/>
    </source>
</evidence>
<dbReference type="EC" id="2.7.7.7" evidence="2"/>
<dbReference type="SUPFAM" id="SSF52540">
    <property type="entry name" value="P-loop containing nucleoside triphosphate hydrolases"/>
    <property type="match status" value="1"/>
</dbReference>
<reference evidence="15" key="1">
    <citation type="journal article" date="2019" name="Int. J. Syst. Evol. Microbiol.">
        <title>The Global Catalogue of Microorganisms (GCM) 10K type strain sequencing project: providing services to taxonomists for standard genome sequencing and annotation.</title>
        <authorList>
            <consortium name="The Broad Institute Genomics Platform"/>
            <consortium name="The Broad Institute Genome Sequencing Center for Infectious Disease"/>
            <person name="Wu L."/>
            <person name="Ma J."/>
        </authorList>
    </citation>
    <scope>NUCLEOTIDE SEQUENCE [LARGE SCALE GENOMIC DNA]</scope>
    <source>
        <strain evidence="15">CGMCC 1.13574</strain>
    </source>
</reference>
<evidence type="ECO:0000256" key="3">
    <source>
        <dbReference type="ARBA" id="ARBA00022679"/>
    </source>
</evidence>
<sequence length="610" mass="68303">MAYLALYREWRPQLFRDIVGQEHVTRTLQNAIRQQRIAHAYLFNGPRGTGKTSAAKVLAKAINCEHGPREEPCNECHACIGITKGTILDVMEIDAASNRGVDEIRDLRDKVKFAPTEVRYKVYIVDEVHMLTTEAFNALLKTLEEPPSHVMFILATTEPHKLPATIISRCQRFDFRRILGRQIVDHLRHIAEEKKVEVEEEAYWLVARAAEGGMRDAISIFDQAISFGGDRVRREDILSMVGAIGTEVLAQIARGVAERNAPQVLGAIGELIDKGKDVGQLLFDIVTYFRDLLMYKTVPHLEEVQDRARYDQDFAEVAAAFDTSLLIRLIEQMTQVQNELKWQSQGRLLLEMLMVRLCQMQSFDPESLLKRIQELEQKLAGGLPVAMAGQQVAPPQQMPARVEQQQAQQVRPEQRPTQPSQQPTPQPPPRAADAPVVTGAPQQAEPATAPQPVAKGAPAPVVGISAGGIERIVTQPNQEALAHVRQYWTRVLDEVKARKITAQAWLLAGQPVAVDNGHIVVAFKSPIHKETVMKPIHREIIEPVFAQLMNGQPHQLFAVMESDWEKFQASFQASAPAPEQERSSAEREEKDELVEKAKALFGSEHLEVVE</sequence>
<evidence type="ECO:0000256" key="12">
    <source>
        <dbReference type="SAM" id="MobiDB-lite"/>
    </source>
</evidence>
<dbReference type="InterPro" id="IPR001270">
    <property type="entry name" value="ClpA/B"/>
</dbReference>
<name>A0ABW4ZZZ3_9BACL</name>
<feature type="region of interest" description="Disordered" evidence="12">
    <location>
        <begin position="570"/>
        <end position="594"/>
    </location>
</feature>
<keyword evidence="5" id="KW-0235">DNA replication</keyword>
<dbReference type="Pfam" id="PF22608">
    <property type="entry name" value="DNAX_ATPase_lid"/>
    <property type="match status" value="1"/>
</dbReference>
<keyword evidence="15" id="KW-1185">Reference proteome</keyword>
<dbReference type="InterPro" id="IPR008921">
    <property type="entry name" value="DNA_pol3_clamp-load_cplx_C"/>
</dbReference>
<dbReference type="InterPro" id="IPR003593">
    <property type="entry name" value="AAA+_ATPase"/>
</dbReference>
<keyword evidence="8" id="KW-0862">Zinc</keyword>
<organism evidence="14 15">
    <name type="scientific">Tumebacillus lipolyticus</name>
    <dbReference type="NCBI Taxonomy" id="1280370"/>
    <lineage>
        <taxon>Bacteria</taxon>
        <taxon>Bacillati</taxon>
        <taxon>Bacillota</taxon>
        <taxon>Bacilli</taxon>
        <taxon>Bacillales</taxon>
        <taxon>Alicyclobacillaceae</taxon>
        <taxon>Tumebacillus</taxon>
    </lineage>
</organism>
<evidence type="ECO:0000256" key="10">
    <source>
        <dbReference type="ARBA" id="ARBA00022932"/>
    </source>
</evidence>
<dbReference type="Gene3D" id="3.40.50.300">
    <property type="entry name" value="P-loop containing nucleotide triphosphate hydrolases"/>
    <property type="match status" value="1"/>
</dbReference>
<dbReference type="InterPro" id="IPR012763">
    <property type="entry name" value="DNA_pol_III_sug/sutau_N"/>
</dbReference>
<evidence type="ECO:0000313" key="15">
    <source>
        <dbReference type="Proteomes" id="UP001597343"/>
    </source>
</evidence>
<feature type="domain" description="AAA+ ATPase" evidence="13">
    <location>
        <begin position="37"/>
        <end position="184"/>
    </location>
</feature>
<dbReference type="CDD" id="cd18137">
    <property type="entry name" value="HLD_clamp_pol_III_gamma_tau"/>
    <property type="match status" value="1"/>
</dbReference>
<dbReference type="Proteomes" id="UP001597343">
    <property type="component" value="Unassembled WGS sequence"/>
</dbReference>
<evidence type="ECO:0000256" key="7">
    <source>
        <dbReference type="ARBA" id="ARBA00022741"/>
    </source>
</evidence>
<dbReference type="Pfam" id="PF13177">
    <property type="entry name" value="DNA_pol3_delta2"/>
    <property type="match status" value="1"/>
</dbReference>
<evidence type="ECO:0000256" key="1">
    <source>
        <dbReference type="ARBA" id="ARBA00006360"/>
    </source>
</evidence>